<dbReference type="GO" id="GO:0016094">
    <property type="term" value="P:polyprenol biosynthetic process"/>
    <property type="evidence" value="ECO:0007669"/>
    <property type="project" value="TreeGrafter"/>
</dbReference>
<dbReference type="PANTHER" id="PTHR10291">
    <property type="entry name" value="DEHYDRODOLICHYL DIPHOSPHATE SYNTHASE FAMILY MEMBER"/>
    <property type="match status" value="1"/>
</dbReference>
<feature type="binding site" evidence="2">
    <location>
        <position position="82"/>
    </location>
    <ligand>
        <name>substrate</name>
    </ligand>
</feature>
<dbReference type="NCBIfam" id="NF011405">
    <property type="entry name" value="PRK14830.1"/>
    <property type="match status" value="1"/>
</dbReference>
<comment type="similarity">
    <text evidence="2">Belongs to the UPP synthase family.</text>
</comment>
<evidence type="ECO:0000313" key="3">
    <source>
        <dbReference type="EMBL" id="AFS78575.1"/>
    </source>
</evidence>
<dbReference type="InterPro" id="IPR018520">
    <property type="entry name" value="UPP_synth-like_CS"/>
</dbReference>
<accession>K0B0X2</accession>
<dbReference type="SUPFAM" id="SSF64005">
    <property type="entry name" value="Undecaprenyl diphosphate synthase"/>
    <property type="match status" value="1"/>
</dbReference>
<feature type="binding site" evidence="2">
    <location>
        <position position="38"/>
    </location>
    <ligand>
        <name>substrate</name>
    </ligand>
</feature>
<dbReference type="InterPro" id="IPR001441">
    <property type="entry name" value="UPP_synth-like"/>
</dbReference>
<dbReference type="Pfam" id="PF01255">
    <property type="entry name" value="Prenyltransf"/>
    <property type="match status" value="1"/>
</dbReference>
<dbReference type="EC" id="2.5.1.-" evidence="2"/>
<feature type="active site" description="Proton acceptor" evidence="2">
    <location>
        <position position="81"/>
    </location>
</feature>
<comment type="cofactor">
    <cofactor evidence="2">
        <name>Mg(2+)</name>
        <dbReference type="ChEBI" id="CHEBI:18420"/>
    </cofactor>
    <text evidence="2">Binds 2 magnesium ions per subunit.</text>
</comment>
<keyword evidence="2" id="KW-0460">Magnesium</keyword>
<feature type="binding site" evidence="2">
    <location>
        <position position="46"/>
    </location>
    <ligand>
        <name>substrate</name>
    </ligand>
</feature>
<name>K0B0X2_GOTA9</name>
<organism evidence="3 4">
    <name type="scientific">Gottschalkia acidurici (strain ATCC 7906 / DSM 604 / BCRC 14475 / CIP 104303 / KCTC 5404 / NCIMB 10678 / 9a)</name>
    <name type="common">Clostridium acidurici</name>
    <dbReference type="NCBI Taxonomy" id="1128398"/>
    <lineage>
        <taxon>Bacteria</taxon>
        <taxon>Bacillati</taxon>
        <taxon>Bacillota</taxon>
        <taxon>Tissierellia</taxon>
        <taxon>Tissierellales</taxon>
        <taxon>Gottschalkiaceae</taxon>
        <taxon>Gottschalkia</taxon>
    </lineage>
</organism>
<sequence length="253" mass="29623">MKISNNSKKESVGLLLQKIDKEKLPKHIAITMDGNGRWAKKRFLPRTLGHIEGVERVRDIVEATRELNIPYLTLYTFSTENWKRPKKEVDTLMGLLVEYLRKEIDSLHKNGVKVNIIGEQSVLSEKVKIEVENATSKTKNNDKLNLNIALNYGSRQEITKAFKDMYSDLQNKKIDIEKVDENTIKEYLYTKNQPDPDLFIRTSGERRLSNFLLYQIAYSELDFVDTLWPDFKREDLYKSIINFQNRSRRYGGI</sequence>
<dbReference type="STRING" id="1128398.Curi_c15670"/>
<dbReference type="CDD" id="cd00475">
    <property type="entry name" value="Cis_IPPS"/>
    <property type="match status" value="1"/>
</dbReference>
<proteinExistence type="inferred from homology"/>
<keyword evidence="1 2" id="KW-0808">Transferase</keyword>
<comment type="subunit">
    <text evidence="2">Homodimer.</text>
</comment>
<dbReference type="GO" id="GO:0045547">
    <property type="term" value="F:ditrans,polycis-polyprenyl diphosphate synthase [(2E,6E)-farnesyl diphosphate specific] activity"/>
    <property type="evidence" value="ECO:0007669"/>
    <property type="project" value="TreeGrafter"/>
</dbReference>
<feature type="binding site" evidence="2">
    <location>
        <begin position="78"/>
        <end position="80"/>
    </location>
    <ligand>
        <name>substrate</name>
    </ligand>
</feature>
<dbReference type="RefSeq" id="WP_014967711.1">
    <property type="nucleotide sequence ID" value="NC_018664.1"/>
</dbReference>
<feature type="binding site" evidence="2">
    <location>
        <begin position="207"/>
        <end position="209"/>
    </location>
    <ligand>
        <name>substrate</name>
    </ligand>
</feature>
<evidence type="ECO:0000256" key="2">
    <source>
        <dbReference type="HAMAP-Rule" id="MF_01139"/>
    </source>
</evidence>
<feature type="binding site" evidence="2">
    <location>
        <position position="50"/>
    </location>
    <ligand>
        <name>substrate</name>
    </ligand>
</feature>
<feature type="binding site" evidence="2">
    <location>
        <position position="33"/>
    </location>
    <ligand>
        <name>Mg(2+)</name>
        <dbReference type="ChEBI" id="CHEBI:18420"/>
    </ligand>
</feature>
<dbReference type="PANTHER" id="PTHR10291:SF0">
    <property type="entry name" value="DEHYDRODOLICHYL DIPHOSPHATE SYNTHASE 2"/>
    <property type="match status" value="1"/>
</dbReference>
<feature type="binding site" evidence="2">
    <location>
        <begin position="34"/>
        <end position="37"/>
    </location>
    <ligand>
        <name>substrate</name>
    </ligand>
</feature>
<protein>
    <recommendedName>
        <fullName evidence="2">Isoprenyl transferase</fullName>
        <ecNumber evidence="2">2.5.1.-</ecNumber>
    </recommendedName>
</protein>
<dbReference type="GO" id="GO:0000287">
    <property type="term" value="F:magnesium ion binding"/>
    <property type="evidence" value="ECO:0007669"/>
    <property type="project" value="UniProtKB-UniRule"/>
</dbReference>
<dbReference type="AlphaFoldDB" id="K0B0X2"/>
<dbReference type="PATRIC" id="fig|1128398.3.peg.1605"/>
<dbReference type="Proteomes" id="UP000006094">
    <property type="component" value="Chromosome"/>
</dbReference>
<gene>
    <name evidence="3" type="primary">uppS2</name>
    <name evidence="3" type="ordered locus">Curi_c15670</name>
</gene>
<keyword evidence="4" id="KW-1185">Reference proteome</keyword>
<dbReference type="OrthoDB" id="4191603at2"/>
<dbReference type="EMBL" id="CP003326">
    <property type="protein sequence ID" value="AFS78575.1"/>
    <property type="molecule type" value="Genomic_DNA"/>
</dbReference>
<dbReference type="InterPro" id="IPR036424">
    <property type="entry name" value="UPP_synth-like_sf"/>
</dbReference>
<reference evidence="3 4" key="1">
    <citation type="journal article" date="2012" name="PLoS ONE">
        <title>The purine-utilizing bacterium Clostridium acidurici 9a: a genome-guided metabolic reconsideration.</title>
        <authorList>
            <person name="Hartwich K."/>
            <person name="Poehlein A."/>
            <person name="Daniel R."/>
        </authorList>
    </citation>
    <scope>NUCLEOTIDE SEQUENCE [LARGE SCALE GENOMIC DNA]</scope>
    <source>
        <strain evidence="4">ATCC 7906 / DSM 604 / BCRC 14475 / CIP 104303 / KCTC 5404 / NCIMB 10678 / 9a</strain>
    </source>
</reference>
<evidence type="ECO:0000256" key="1">
    <source>
        <dbReference type="ARBA" id="ARBA00022679"/>
    </source>
</evidence>
<feature type="active site" evidence="2">
    <location>
        <position position="33"/>
    </location>
</feature>
<dbReference type="HOGENOM" id="CLU_038505_1_1_9"/>
<dbReference type="Gene3D" id="3.40.1180.10">
    <property type="entry name" value="Decaprenyl diphosphate synthase-like"/>
    <property type="match status" value="1"/>
</dbReference>
<feature type="binding site" evidence="2">
    <location>
        <position position="84"/>
    </location>
    <ligand>
        <name>substrate</name>
    </ligand>
</feature>
<feature type="binding site" evidence="2">
    <location>
        <position position="220"/>
    </location>
    <ligand>
        <name>Mg(2+)</name>
        <dbReference type="ChEBI" id="CHEBI:18420"/>
    </ligand>
</feature>
<feature type="binding site" evidence="2">
    <location>
        <position position="201"/>
    </location>
    <ligand>
        <name>substrate</name>
    </ligand>
</feature>
<keyword evidence="2" id="KW-0479">Metal-binding</keyword>
<dbReference type="NCBIfam" id="TIGR00055">
    <property type="entry name" value="uppS"/>
    <property type="match status" value="1"/>
</dbReference>
<dbReference type="KEGG" id="cad:Curi_c15670"/>
<dbReference type="FunFam" id="3.40.1180.10:FF:000001">
    <property type="entry name" value="(2E,6E)-farnesyl-diphosphate-specific ditrans,polycis-undecaprenyl-diphosphate synthase"/>
    <property type="match status" value="1"/>
</dbReference>
<comment type="function">
    <text evidence="2">Catalyzes the condensation of isopentenyl diphosphate (IPP) with allylic pyrophosphates generating different type of terpenoids.</text>
</comment>
<dbReference type="HAMAP" id="MF_01139">
    <property type="entry name" value="ISPT"/>
    <property type="match status" value="1"/>
</dbReference>
<dbReference type="PROSITE" id="PS01066">
    <property type="entry name" value="UPP_SYNTHASE"/>
    <property type="match status" value="1"/>
</dbReference>
<evidence type="ECO:0000313" key="4">
    <source>
        <dbReference type="Proteomes" id="UP000006094"/>
    </source>
</evidence>
<dbReference type="eggNOG" id="COG0020">
    <property type="taxonomic scope" value="Bacteria"/>
</dbReference>